<feature type="transmembrane region" description="Helical" evidence="6">
    <location>
        <begin position="438"/>
        <end position="458"/>
    </location>
</feature>
<dbReference type="Pfam" id="PF07690">
    <property type="entry name" value="MFS_1"/>
    <property type="match status" value="1"/>
</dbReference>
<feature type="transmembrane region" description="Helical" evidence="6">
    <location>
        <begin position="330"/>
        <end position="348"/>
    </location>
</feature>
<dbReference type="Proteomes" id="UP000321863">
    <property type="component" value="Unassembled WGS sequence"/>
</dbReference>
<evidence type="ECO:0000313" key="9">
    <source>
        <dbReference type="Proteomes" id="UP000321863"/>
    </source>
</evidence>
<keyword evidence="5 6" id="KW-0472">Membrane</keyword>
<dbReference type="PANTHER" id="PTHR43702">
    <property type="entry name" value="L-FUCOSE-PROTON SYMPORTER"/>
    <property type="match status" value="1"/>
</dbReference>
<keyword evidence="9" id="KW-1185">Reference proteome</keyword>
<dbReference type="RefSeq" id="WP_146939194.1">
    <property type="nucleotide sequence ID" value="NZ_BJYJ01000001.1"/>
</dbReference>
<proteinExistence type="predicted"/>
<dbReference type="Gene3D" id="1.20.1250.20">
    <property type="entry name" value="MFS general substrate transporter like domains"/>
    <property type="match status" value="2"/>
</dbReference>
<dbReference type="PROSITE" id="PS50850">
    <property type="entry name" value="MFS"/>
    <property type="match status" value="1"/>
</dbReference>
<feature type="transmembrane region" description="Helical" evidence="6">
    <location>
        <begin position="355"/>
        <end position="372"/>
    </location>
</feature>
<comment type="subcellular location">
    <subcellularLocation>
        <location evidence="1">Cell inner membrane</location>
        <topology evidence="1">Multi-pass membrane protein</topology>
    </subcellularLocation>
</comment>
<dbReference type="CDD" id="cd17394">
    <property type="entry name" value="MFS_FucP_like"/>
    <property type="match status" value="1"/>
</dbReference>
<feature type="transmembrane region" description="Helical" evidence="6">
    <location>
        <begin position="20"/>
        <end position="43"/>
    </location>
</feature>
<feature type="transmembrane region" description="Helical" evidence="6">
    <location>
        <begin position="55"/>
        <end position="75"/>
    </location>
</feature>
<reference evidence="8 9" key="1">
    <citation type="submission" date="2019-07" db="EMBL/GenBank/DDBJ databases">
        <title>Whole genome shotgun sequence of Chryseobacterium hagamense NBRC 105253.</title>
        <authorList>
            <person name="Hosoyama A."/>
            <person name="Uohara A."/>
            <person name="Ohji S."/>
            <person name="Ichikawa N."/>
        </authorList>
    </citation>
    <scope>NUCLEOTIDE SEQUENCE [LARGE SCALE GENOMIC DNA]</scope>
    <source>
        <strain evidence="8 9">NBRC 105253</strain>
    </source>
</reference>
<dbReference type="PANTHER" id="PTHR43702:SF3">
    <property type="entry name" value="PROTEIN TSGA"/>
    <property type="match status" value="1"/>
</dbReference>
<dbReference type="GO" id="GO:0005886">
    <property type="term" value="C:plasma membrane"/>
    <property type="evidence" value="ECO:0007669"/>
    <property type="project" value="UniProtKB-SubCell"/>
</dbReference>
<evidence type="ECO:0000256" key="3">
    <source>
        <dbReference type="ARBA" id="ARBA00022692"/>
    </source>
</evidence>
<sequence>MTVMINEVKTKGRSYTVPLITITLLFFMWGFITCMNDILIPYLKQLFSLTFFESMLVQFCFFGAYFIGSLIYFFISTSSGDPIDKVGYKKGILFGIFLAAFGCVLFYPAASLASYPLFLGALFILGLGFTVLQITANAYVSLLGPEDSASSRLNMTQAFNAFGTTIAPVLGGHLIFELFSAPDGSFSAAATKIPYLIFAGILLLVALIISRVKLPDFKVAGEEVVKGFGALEHNHLKFGVLAMFCYVGGEVAVGSFIISFLEQPQVMNLSEVVSKNYLSLYWGGAMIGRFLGAISLNHSISQGKKALYMLGAAAAVFLVIFSIVDLTFSQISFFLVFIALNFIAFFIGKSAPARTLSIFAAVNVLLLISAMLNHGGLAMYSILGIGIFNSIMFSNIYTLAISGLGKYTSQGSSLVVMAILGGAIVPIFQGFLADQFGVQHSFIIPVFCYVVILIFGGYCTKYLGHVKQDADAKSGH</sequence>
<evidence type="ECO:0000256" key="5">
    <source>
        <dbReference type="ARBA" id="ARBA00023136"/>
    </source>
</evidence>
<feature type="transmembrane region" description="Helical" evidence="6">
    <location>
        <begin position="87"/>
        <end position="109"/>
    </location>
</feature>
<evidence type="ECO:0000313" key="8">
    <source>
        <dbReference type="EMBL" id="GEN74288.1"/>
    </source>
</evidence>
<evidence type="ECO:0000256" key="4">
    <source>
        <dbReference type="ARBA" id="ARBA00022989"/>
    </source>
</evidence>
<feature type="transmembrane region" description="Helical" evidence="6">
    <location>
        <begin position="115"/>
        <end position="140"/>
    </location>
</feature>
<evidence type="ECO:0000256" key="1">
    <source>
        <dbReference type="ARBA" id="ARBA00004429"/>
    </source>
</evidence>
<feature type="domain" description="Major facilitator superfamily (MFS) profile" evidence="7">
    <location>
        <begin position="1"/>
        <end position="218"/>
    </location>
</feature>
<keyword evidence="3 6" id="KW-0812">Transmembrane</keyword>
<dbReference type="OrthoDB" id="9795150at2"/>
<feature type="transmembrane region" description="Helical" evidence="6">
    <location>
        <begin position="193"/>
        <end position="210"/>
    </location>
</feature>
<feature type="transmembrane region" description="Helical" evidence="6">
    <location>
        <begin position="412"/>
        <end position="432"/>
    </location>
</feature>
<feature type="transmembrane region" description="Helical" evidence="6">
    <location>
        <begin position="280"/>
        <end position="300"/>
    </location>
</feature>
<dbReference type="GO" id="GO:0022857">
    <property type="term" value="F:transmembrane transporter activity"/>
    <property type="evidence" value="ECO:0007669"/>
    <property type="project" value="InterPro"/>
</dbReference>
<evidence type="ECO:0000256" key="2">
    <source>
        <dbReference type="ARBA" id="ARBA00022475"/>
    </source>
</evidence>
<dbReference type="InterPro" id="IPR020846">
    <property type="entry name" value="MFS_dom"/>
</dbReference>
<feature type="transmembrane region" description="Helical" evidence="6">
    <location>
        <begin position="378"/>
        <end position="400"/>
    </location>
</feature>
<evidence type="ECO:0000259" key="7">
    <source>
        <dbReference type="PROSITE" id="PS50850"/>
    </source>
</evidence>
<protein>
    <submittedName>
        <fullName evidence="8">MFS transporter</fullName>
    </submittedName>
</protein>
<keyword evidence="2" id="KW-1003">Cell membrane</keyword>
<feature type="transmembrane region" description="Helical" evidence="6">
    <location>
        <begin position="307"/>
        <end position="324"/>
    </location>
</feature>
<dbReference type="EMBL" id="BJYJ01000001">
    <property type="protein sequence ID" value="GEN74288.1"/>
    <property type="molecule type" value="Genomic_DNA"/>
</dbReference>
<gene>
    <name evidence="8" type="primary">fucP</name>
    <name evidence="8" type="ORF">CHA01nite_00280</name>
</gene>
<comment type="caution">
    <text evidence="8">The sequence shown here is derived from an EMBL/GenBank/DDBJ whole genome shotgun (WGS) entry which is preliminary data.</text>
</comment>
<accession>A0A511YGH0</accession>
<dbReference type="AlphaFoldDB" id="A0A511YGH0"/>
<feature type="transmembrane region" description="Helical" evidence="6">
    <location>
        <begin position="238"/>
        <end position="260"/>
    </location>
</feature>
<dbReference type="SUPFAM" id="SSF103473">
    <property type="entry name" value="MFS general substrate transporter"/>
    <property type="match status" value="2"/>
</dbReference>
<dbReference type="InterPro" id="IPR050375">
    <property type="entry name" value="MFS_TsgA-like"/>
</dbReference>
<organism evidence="8 9">
    <name type="scientific">Chryseobacterium hagamense</name>
    <dbReference type="NCBI Taxonomy" id="395935"/>
    <lineage>
        <taxon>Bacteria</taxon>
        <taxon>Pseudomonadati</taxon>
        <taxon>Bacteroidota</taxon>
        <taxon>Flavobacteriia</taxon>
        <taxon>Flavobacteriales</taxon>
        <taxon>Weeksellaceae</taxon>
        <taxon>Chryseobacterium group</taxon>
        <taxon>Chryseobacterium</taxon>
    </lineage>
</organism>
<feature type="transmembrane region" description="Helical" evidence="6">
    <location>
        <begin position="161"/>
        <end position="181"/>
    </location>
</feature>
<name>A0A511YGH0_9FLAO</name>
<evidence type="ECO:0000256" key="6">
    <source>
        <dbReference type="SAM" id="Phobius"/>
    </source>
</evidence>
<keyword evidence="4 6" id="KW-1133">Transmembrane helix</keyword>
<dbReference type="InterPro" id="IPR036259">
    <property type="entry name" value="MFS_trans_sf"/>
</dbReference>
<dbReference type="InterPro" id="IPR011701">
    <property type="entry name" value="MFS"/>
</dbReference>